<dbReference type="EMBL" id="JAHFZB010000001">
    <property type="protein sequence ID" value="KAK6493771.1"/>
    <property type="molecule type" value="Genomic_DNA"/>
</dbReference>
<evidence type="ECO:0000256" key="2">
    <source>
        <dbReference type="ARBA" id="ARBA00022435"/>
    </source>
</evidence>
<name>A0ABR1AAU8_HUSHU</name>
<evidence type="ECO:0000256" key="1">
    <source>
        <dbReference type="ARBA" id="ARBA00012636"/>
    </source>
</evidence>
<accession>A0ABR1AAU8</accession>
<keyword evidence="2" id="KW-0329">Glyoxylate bypass</keyword>
<dbReference type="PANTHER" id="PTHR42902:SF2">
    <property type="entry name" value="MALATE SYNTHASE"/>
    <property type="match status" value="1"/>
</dbReference>
<dbReference type="PANTHER" id="PTHR42902">
    <property type="entry name" value="MALATE SYNTHASE"/>
    <property type="match status" value="1"/>
</dbReference>
<keyword evidence="9" id="KW-1185">Reference proteome</keyword>
<dbReference type="InterPro" id="IPR011076">
    <property type="entry name" value="Malate_synth_sf"/>
</dbReference>
<dbReference type="Pfam" id="PF20659">
    <property type="entry name" value="MS_C"/>
    <property type="match status" value="1"/>
</dbReference>
<feature type="domain" description="Malate synthase TIM barrel" evidence="6">
    <location>
        <begin position="166"/>
        <end position="415"/>
    </location>
</feature>
<dbReference type="Pfam" id="PF01274">
    <property type="entry name" value="MS_TIM-barrel"/>
    <property type="match status" value="1"/>
</dbReference>
<evidence type="ECO:0000259" key="6">
    <source>
        <dbReference type="Pfam" id="PF01274"/>
    </source>
</evidence>
<organism evidence="8 9">
    <name type="scientific">Huso huso</name>
    <name type="common">Beluga</name>
    <name type="synonym">Acipenser huso</name>
    <dbReference type="NCBI Taxonomy" id="61971"/>
    <lineage>
        <taxon>Eukaryota</taxon>
        <taxon>Metazoa</taxon>
        <taxon>Chordata</taxon>
        <taxon>Craniata</taxon>
        <taxon>Vertebrata</taxon>
        <taxon>Euteleostomi</taxon>
        <taxon>Actinopterygii</taxon>
        <taxon>Chondrostei</taxon>
        <taxon>Acipenseriformes</taxon>
        <taxon>Acipenseridae</taxon>
        <taxon>Huso</taxon>
    </lineage>
</organism>
<evidence type="ECO:0000256" key="3">
    <source>
        <dbReference type="ARBA" id="ARBA00022532"/>
    </source>
</evidence>
<dbReference type="SUPFAM" id="SSF51645">
    <property type="entry name" value="Malate synthase G"/>
    <property type="match status" value="1"/>
</dbReference>
<dbReference type="PIRSF" id="PIRSF001363">
    <property type="entry name" value="Malate_synth"/>
    <property type="match status" value="1"/>
</dbReference>
<dbReference type="InterPro" id="IPR006252">
    <property type="entry name" value="Malate_synthA"/>
</dbReference>
<gene>
    <name evidence="8" type="ORF">HHUSO_G143</name>
</gene>
<comment type="caution">
    <text evidence="8">The sequence shown here is derived from an EMBL/GenBank/DDBJ whole genome shotgun (WGS) entry which is preliminary data.</text>
</comment>
<keyword evidence="3" id="KW-0816">Tricarboxylic acid cycle</keyword>
<protein>
    <recommendedName>
        <fullName evidence="1">malate synthase</fullName>
        <ecNumber evidence="1">2.3.3.9</ecNumber>
    </recommendedName>
</protein>
<evidence type="ECO:0000259" key="7">
    <source>
        <dbReference type="Pfam" id="PF20659"/>
    </source>
</evidence>
<evidence type="ECO:0000256" key="4">
    <source>
        <dbReference type="ARBA" id="ARBA00022679"/>
    </source>
</evidence>
<keyword evidence="4" id="KW-0808">Transferase</keyword>
<comment type="catalytic activity">
    <reaction evidence="5">
        <text>glyoxylate + acetyl-CoA + H2O = (S)-malate + CoA + H(+)</text>
        <dbReference type="Rhea" id="RHEA:18181"/>
        <dbReference type="ChEBI" id="CHEBI:15377"/>
        <dbReference type="ChEBI" id="CHEBI:15378"/>
        <dbReference type="ChEBI" id="CHEBI:15589"/>
        <dbReference type="ChEBI" id="CHEBI:36655"/>
        <dbReference type="ChEBI" id="CHEBI:57287"/>
        <dbReference type="ChEBI" id="CHEBI:57288"/>
        <dbReference type="EC" id="2.3.3.9"/>
    </reaction>
</comment>
<dbReference type="Proteomes" id="UP001369086">
    <property type="component" value="Unassembled WGS sequence"/>
</dbReference>
<dbReference type="InterPro" id="IPR044856">
    <property type="entry name" value="Malate_synth_C_sf"/>
</dbReference>
<dbReference type="Gene3D" id="1.20.1220.12">
    <property type="entry name" value="Malate synthase, domain III"/>
    <property type="match status" value="1"/>
</dbReference>
<dbReference type="EC" id="2.3.3.9" evidence="1"/>
<evidence type="ECO:0000313" key="9">
    <source>
        <dbReference type="Proteomes" id="UP001369086"/>
    </source>
</evidence>
<feature type="domain" description="Malate synthase C-terminal" evidence="7">
    <location>
        <begin position="422"/>
        <end position="537"/>
    </location>
</feature>
<dbReference type="InterPro" id="IPR001465">
    <property type="entry name" value="Malate_synthase_TIM"/>
</dbReference>
<reference evidence="8 9" key="1">
    <citation type="submission" date="2021-05" db="EMBL/GenBank/DDBJ databases">
        <authorList>
            <person name="Zahm M."/>
            <person name="Klopp C."/>
            <person name="Cabau C."/>
            <person name="Kuhl H."/>
            <person name="Suciu R."/>
            <person name="Ciorpac M."/>
            <person name="Holostenco D."/>
            <person name="Gessner J."/>
            <person name="Wuertz S."/>
            <person name="Hohne C."/>
            <person name="Stock M."/>
            <person name="Gislard M."/>
            <person name="Lluch J."/>
            <person name="Milhes M."/>
            <person name="Lampietro C."/>
            <person name="Lopez Roques C."/>
            <person name="Donnadieu C."/>
            <person name="Du K."/>
            <person name="Schartl M."/>
            <person name="Guiguen Y."/>
        </authorList>
    </citation>
    <scope>NUCLEOTIDE SEQUENCE [LARGE SCALE GENOMIC DNA]</scope>
    <source>
        <strain evidence="8">Hh-F2</strain>
        <tissue evidence="8">Blood</tissue>
    </source>
</reference>
<dbReference type="InterPro" id="IPR048355">
    <property type="entry name" value="MS_C"/>
</dbReference>
<evidence type="ECO:0000256" key="5">
    <source>
        <dbReference type="ARBA" id="ARBA00047918"/>
    </source>
</evidence>
<sequence>MAGFGTGSARTLAAVELENAPQGLQHEHETLFTADSVCFLAELISTFDKQVDEILRHRVARKMELEQTGGLPGFSSLTSHLREDRTWRVLPVPERLQNRHVDIGDLAPSDTERFIQALRSKAQGIQVDFDDGNCPTYSNQIKGIFNVCKAVRNQFQGVPPISKAPVLMLRPRAWNMVEHNMMVNGKEVPGPLFDFGLLMYHNGKLLVENKSGPFFYLSKVESYLEARLWNNIFIWTEQKLGLPACSIKATVLIESILATFEMDEILFELRDHTAGLNCGIWDYSASFVNKLGDRSAFLLPDRSKYVNMEKLFLQSYMDLLVQTCHRRGALATGGMAALLLPNDTQSAHYHSVMATVTRQGGGTMLEINAGVDGFMVYDLKLIEPLQKLFQKHTLGPNQLHILREDVVVTPEDLLAMPSGGVTLHGLRYNIAVGILFIEAWLTGRGHFFYRGQVEDSATAEISRSQVWQWIRHQVKLEDDDRAISRSLVKSLVEEIRRELQDFLQCNTEKAKQRLATATAMFLEVVQKRDFPEFFTTYLNLDHTFLSSST</sequence>
<dbReference type="InterPro" id="IPR046363">
    <property type="entry name" value="MS_N_TIM-barrel_dom"/>
</dbReference>
<dbReference type="Gene3D" id="3.20.20.360">
    <property type="entry name" value="Malate synthase, domain 3"/>
    <property type="match status" value="1"/>
</dbReference>
<proteinExistence type="predicted"/>
<evidence type="ECO:0000313" key="8">
    <source>
        <dbReference type="EMBL" id="KAK6493771.1"/>
    </source>
</evidence>